<reference evidence="1 2" key="1">
    <citation type="submission" date="2018-05" db="EMBL/GenBank/DDBJ databases">
        <title>Complete genome sequence of Megasphaera sp. AJH120T, isolated from the ceca of a chicken.</title>
        <authorList>
            <person name="Maki J."/>
            <person name="Looft T."/>
        </authorList>
    </citation>
    <scope>NUCLEOTIDE SEQUENCE [LARGE SCALE GENOMIC DNA]</scope>
    <source>
        <strain evidence="1 2">AJH120</strain>
    </source>
</reference>
<sequence length="155" mass="17408">MTTYTFTGLTGSDGLLTFNFFCESLVGALHTLHHVLEDNGAEMPEKAAGLPKALADMGSHLLEDYGKNELHLDRFKQELLDFYDLAFTVNDELAPMILKGDDGLQYYYYVYMQGVNLFFPNILESILRDLPEETDPQPFIADISRSFAVLSSPQA</sequence>
<dbReference type="OrthoDB" id="1622914at2"/>
<evidence type="ECO:0000313" key="1">
    <source>
        <dbReference type="EMBL" id="AXL21780.1"/>
    </source>
</evidence>
<dbReference type="RefSeq" id="WP_107196541.1">
    <property type="nucleotide sequence ID" value="NZ_CP029462.1"/>
</dbReference>
<dbReference type="Proteomes" id="UP000254337">
    <property type="component" value="Chromosome"/>
</dbReference>
<organism evidence="1 2">
    <name type="scientific">Megasphaera stantonii</name>
    <dbReference type="NCBI Taxonomy" id="2144175"/>
    <lineage>
        <taxon>Bacteria</taxon>
        <taxon>Bacillati</taxon>
        <taxon>Bacillota</taxon>
        <taxon>Negativicutes</taxon>
        <taxon>Veillonellales</taxon>
        <taxon>Veillonellaceae</taxon>
        <taxon>Megasphaera</taxon>
    </lineage>
</organism>
<dbReference type="AlphaFoldDB" id="A0A346B0Y7"/>
<accession>A0A346B0Y7</accession>
<name>A0A346B0Y7_9FIRM</name>
<dbReference type="KEGG" id="meg:DKB62_09515"/>
<proteinExistence type="predicted"/>
<evidence type="ECO:0000313" key="2">
    <source>
        <dbReference type="Proteomes" id="UP000254337"/>
    </source>
</evidence>
<protein>
    <submittedName>
        <fullName evidence="1">Uncharacterized protein</fullName>
    </submittedName>
</protein>
<keyword evidence="2" id="KW-1185">Reference proteome</keyword>
<gene>
    <name evidence="1" type="ORF">DKB62_09515</name>
</gene>
<dbReference type="EMBL" id="CP029462">
    <property type="protein sequence ID" value="AXL21780.1"/>
    <property type="molecule type" value="Genomic_DNA"/>
</dbReference>